<reference evidence="1 2" key="1">
    <citation type="journal article" date="2019" name="Int. J. Syst. Evol. Microbiol.">
        <title>The Global Catalogue of Microorganisms (GCM) 10K type strain sequencing project: providing services to taxonomists for standard genome sequencing and annotation.</title>
        <authorList>
            <consortium name="The Broad Institute Genomics Platform"/>
            <consortium name="The Broad Institute Genome Sequencing Center for Infectious Disease"/>
            <person name="Wu L."/>
            <person name="Ma J."/>
        </authorList>
    </citation>
    <scope>NUCLEOTIDE SEQUENCE [LARGE SCALE GENOMIC DNA]</scope>
    <source>
        <strain evidence="1 2">JCM 7356</strain>
    </source>
</reference>
<name>A0ABN3DQE0_9ACTN</name>
<keyword evidence="2" id="KW-1185">Reference proteome</keyword>
<evidence type="ECO:0000313" key="2">
    <source>
        <dbReference type="Proteomes" id="UP001500305"/>
    </source>
</evidence>
<dbReference type="Proteomes" id="UP001500305">
    <property type="component" value="Unassembled WGS sequence"/>
</dbReference>
<comment type="caution">
    <text evidence="1">The sequence shown here is derived from an EMBL/GenBank/DDBJ whole genome shotgun (WGS) entry which is preliminary data.</text>
</comment>
<organism evidence="1 2">
    <name type="scientific">Kitasatospora cystarginea</name>
    <dbReference type="NCBI Taxonomy" id="58350"/>
    <lineage>
        <taxon>Bacteria</taxon>
        <taxon>Bacillati</taxon>
        <taxon>Actinomycetota</taxon>
        <taxon>Actinomycetes</taxon>
        <taxon>Kitasatosporales</taxon>
        <taxon>Streptomycetaceae</taxon>
        <taxon>Kitasatospora</taxon>
    </lineage>
</organism>
<dbReference type="EMBL" id="BAAATR010000006">
    <property type="protein sequence ID" value="GAA2239028.1"/>
    <property type="molecule type" value="Genomic_DNA"/>
</dbReference>
<protein>
    <recommendedName>
        <fullName evidence="3">Lipoprotein</fullName>
    </recommendedName>
</protein>
<gene>
    <name evidence="1" type="ORF">GCM10010430_20170</name>
</gene>
<sequence>MRQHGNVLRPGVVGVGGVVLLAVLAACGGSGSAGSVDRLANPGASVATVAPVAPSSGSNPDSVAPTEGPEGAVGRVVLRAYQDWWDAQTAAFAQSGSDGSQLQVYSTGLALSEAVASLHQLHETKLVMIGSPHNSPVVKAIDLASDPQTASIEDCLDVSDWHQADAATKALRDPKQRFSRYPATAGLRRTNGRWMIVDFKREVDRTC</sequence>
<dbReference type="PROSITE" id="PS51257">
    <property type="entry name" value="PROKAR_LIPOPROTEIN"/>
    <property type="match status" value="1"/>
</dbReference>
<proteinExistence type="predicted"/>
<evidence type="ECO:0008006" key="3">
    <source>
        <dbReference type="Google" id="ProtNLM"/>
    </source>
</evidence>
<accession>A0ABN3DQE0</accession>
<evidence type="ECO:0000313" key="1">
    <source>
        <dbReference type="EMBL" id="GAA2239028.1"/>
    </source>
</evidence>